<feature type="compositionally biased region" description="Low complexity" evidence="1">
    <location>
        <begin position="39"/>
        <end position="50"/>
    </location>
</feature>
<dbReference type="AlphaFoldDB" id="A0A1I8HL00"/>
<accession>A0A1I8HL00</accession>
<organism evidence="2 3">
    <name type="scientific">Macrostomum lignano</name>
    <dbReference type="NCBI Taxonomy" id="282301"/>
    <lineage>
        <taxon>Eukaryota</taxon>
        <taxon>Metazoa</taxon>
        <taxon>Spiralia</taxon>
        <taxon>Lophotrochozoa</taxon>
        <taxon>Platyhelminthes</taxon>
        <taxon>Rhabditophora</taxon>
        <taxon>Macrostomorpha</taxon>
        <taxon>Macrostomida</taxon>
        <taxon>Macrostomidae</taxon>
        <taxon>Macrostomum</taxon>
    </lineage>
</organism>
<keyword evidence="2" id="KW-1185">Reference proteome</keyword>
<sequence length="537" mass="62350">MKVGIITGRRSARNCTKLTPHWLLNRKGGGRQTKKRTTPQRQQQQQSQTPDSHRGGKGPPDSLDSVQDSAVSVIGTLNSRVETLHDKYKWEEPLTKQTQQLQQLTAFIAEKRIEGRFRTFKEFNALTYGPCMINSAHCTIRSTLRVIRNAVFRLTESLVNGLVKYCLPLGELCATEIDIVRQYEKTHARLDSELNKDLHDLFTTINKMEKLNFVKFLKSPEKSNDFLKKIRAAINKMYYIVNEWVDCDRTYIEDITDRLQEGRQRLEELDSEIEKARSNLQDERQMKKTQDEIDKLEEKAKQLKIKQNKYSASQQSNTTRLSSLEAELQEKTKRKSKLEEQRSKLEEQQRSGQGTSRSRTQQDLEWVTLQEREAGQDLERHKDTIASVQRYQKHLESSRAANDTDLRSTNEKLAKLRSNQDSMRRRHEKAQEQLAKLLAEQEALEPQLFGVDFMVDSRLSVQLLEVNDLPSWRRQTRILAKLKTDLWREAVALTVETVAKFRQKQTLEPLVSRCNFRLAHSSEDPTLLANAIATLFH</sequence>
<feature type="compositionally biased region" description="Polar residues" evidence="1">
    <location>
        <begin position="350"/>
        <end position="363"/>
    </location>
</feature>
<name>A0A1I8HL00_9PLAT</name>
<feature type="region of interest" description="Disordered" evidence="1">
    <location>
        <begin position="328"/>
        <end position="364"/>
    </location>
</feature>
<dbReference type="Gene3D" id="3.30.470.20">
    <property type="entry name" value="ATP-grasp fold, B domain"/>
    <property type="match status" value="1"/>
</dbReference>
<reference evidence="3" key="1">
    <citation type="submission" date="2016-11" db="UniProtKB">
        <authorList>
            <consortium name="WormBaseParasite"/>
        </authorList>
    </citation>
    <scope>IDENTIFICATION</scope>
</reference>
<dbReference type="Pfam" id="PF03133">
    <property type="entry name" value="TTL"/>
    <property type="match status" value="1"/>
</dbReference>
<feature type="compositionally biased region" description="Basic and acidic residues" evidence="1">
    <location>
        <begin position="393"/>
        <end position="414"/>
    </location>
</feature>
<feature type="region of interest" description="Disordered" evidence="1">
    <location>
        <begin position="16"/>
        <end position="66"/>
    </location>
</feature>
<evidence type="ECO:0000313" key="2">
    <source>
        <dbReference type="Proteomes" id="UP000095280"/>
    </source>
</evidence>
<feature type="compositionally biased region" description="Basic and acidic residues" evidence="1">
    <location>
        <begin position="337"/>
        <end position="349"/>
    </location>
</feature>
<dbReference type="WBParaSite" id="maker-uti_cns_0006626-snap-gene-0.2-mRNA-1">
    <property type="protein sequence ID" value="maker-uti_cns_0006626-snap-gene-0.2-mRNA-1"/>
    <property type="gene ID" value="maker-uti_cns_0006626-snap-gene-0.2"/>
</dbReference>
<proteinExistence type="predicted"/>
<evidence type="ECO:0000256" key="1">
    <source>
        <dbReference type="SAM" id="MobiDB-lite"/>
    </source>
</evidence>
<feature type="compositionally biased region" description="Basic residues" evidence="1">
    <location>
        <begin position="28"/>
        <end position="38"/>
    </location>
</feature>
<feature type="region of interest" description="Disordered" evidence="1">
    <location>
        <begin position="392"/>
        <end position="428"/>
    </location>
</feature>
<protein>
    <submittedName>
        <fullName evidence="3">Death domain-containing protein</fullName>
    </submittedName>
</protein>
<dbReference type="InterPro" id="IPR004344">
    <property type="entry name" value="TTL/TTLL_fam"/>
</dbReference>
<evidence type="ECO:0000313" key="3">
    <source>
        <dbReference type="WBParaSite" id="maker-uti_cns_0006626-snap-gene-0.2-mRNA-1"/>
    </source>
</evidence>
<dbReference type="Proteomes" id="UP000095280">
    <property type="component" value="Unplaced"/>
</dbReference>